<dbReference type="Gene3D" id="3.10.180.10">
    <property type="entry name" value="2,3-Dihydroxybiphenyl 1,2-Dioxygenase, domain 1"/>
    <property type="match status" value="1"/>
</dbReference>
<name>A0A1L9SDE0_9EURO</name>
<dbReference type="RefSeq" id="XP_022579726.1">
    <property type="nucleotide sequence ID" value="XM_022723373.1"/>
</dbReference>
<evidence type="ECO:0000313" key="2">
    <source>
        <dbReference type="EMBL" id="OJJ45216.1"/>
    </source>
</evidence>
<dbReference type="InterPro" id="IPR029068">
    <property type="entry name" value="Glyas_Bleomycin-R_OHBP_Dase"/>
</dbReference>
<organism evidence="2 3">
    <name type="scientific">Penicilliopsis zonata CBS 506.65</name>
    <dbReference type="NCBI Taxonomy" id="1073090"/>
    <lineage>
        <taxon>Eukaryota</taxon>
        <taxon>Fungi</taxon>
        <taxon>Dikarya</taxon>
        <taxon>Ascomycota</taxon>
        <taxon>Pezizomycotina</taxon>
        <taxon>Eurotiomycetes</taxon>
        <taxon>Eurotiomycetidae</taxon>
        <taxon>Eurotiales</taxon>
        <taxon>Aspergillaceae</taxon>
        <taxon>Penicilliopsis</taxon>
    </lineage>
</organism>
<dbReference type="EMBL" id="KV878345">
    <property type="protein sequence ID" value="OJJ45216.1"/>
    <property type="molecule type" value="Genomic_DNA"/>
</dbReference>
<dbReference type="VEuPathDB" id="FungiDB:ASPZODRAFT_133841"/>
<dbReference type="PANTHER" id="PTHR40265:SF1">
    <property type="entry name" value="GLYOXALASE-LIKE DOMAIN-CONTAINING PROTEIN"/>
    <property type="match status" value="1"/>
</dbReference>
<dbReference type="Proteomes" id="UP000184188">
    <property type="component" value="Unassembled WGS sequence"/>
</dbReference>
<proteinExistence type="predicted"/>
<sequence>MILDHIVILVSYDDLQAISARISPQLTLAPGGKHADGLTANKLVLLPDGVYLEFIAFFPDADPAERAAHRWGCLPENSIIDWALTATGERDGEGDFEASRERLRAVASDIGVQYQDLVPGGRVKPNGTVLKWAVSQAFNKHQQPLHPGLLPFWCLDRTPREFRVPYATDEAHLTTHPSGVRGVAAVSVQVPAQDFHTVKAAYDAVFGPASADGSWPYTVPAASGGRHTVSLSQTEGPRSIQLVLEGPGGTVELLPGVLTRVE</sequence>
<dbReference type="OrthoDB" id="408973at2759"/>
<keyword evidence="3" id="KW-1185">Reference proteome</keyword>
<evidence type="ECO:0000313" key="3">
    <source>
        <dbReference type="Proteomes" id="UP000184188"/>
    </source>
</evidence>
<dbReference type="InterPro" id="IPR025870">
    <property type="entry name" value="Glyoxalase-like_dom"/>
</dbReference>
<feature type="domain" description="Glyoxalase-like" evidence="1">
    <location>
        <begin position="3"/>
        <end position="196"/>
    </location>
</feature>
<dbReference type="GeneID" id="34609838"/>
<reference evidence="3" key="1">
    <citation type="journal article" date="2017" name="Genome Biol.">
        <title>Comparative genomics reveals high biological diversity and specific adaptations in the industrially and medically important fungal genus Aspergillus.</title>
        <authorList>
            <person name="de Vries R.P."/>
            <person name="Riley R."/>
            <person name="Wiebenga A."/>
            <person name="Aguilar-Osorio G."/>
            <person name="Amillis S."/>
            <person name="Uchima C.A."/>
            <person name="Anderluh G."/>
            <person name="Asadollahi M."/>
            <person name="Askin M."/>
            <person name="Barry K."/>
            <person name="Battaglia E."/>
            <person name="Bayram O."/>
            <person name="Benocci T."/>
            <person name="Braus-Stromeyer S.A."/>
            <person name="Caldana C."/>
            <person name="Canovas D."/>
            <person name="Cerqueira G.C."/>
            <person name="Chen F."/>
            <person name="Chen W."/>
            <person name="Choi C."/>
            <person name="Clum A."/>
            <person name="Dos Santos R.A."/>
            <person name="Damasio A.R."/>
            <person name="Diallinas G."/>
            <person name="Emri T."/>
            <person name="Fekete E."/>
            <person name="Flipphi M."/>
            <person name="Freyberg S."/>
            <person name="Gallo A."/>
            <person name="Gournas C."/>
            <person name="Habgood R."/>
            <person name="Hainaut M."/>
            <person name="Harispe M.L."/>
            <person name="Henrissat B."/>
            <person name="Hilden K.S."/>
            <person name="Hope R."/>
            <person name="Hossain A."/>
            <person name="Karabika E."/>
            <person name="Karaffa L."/>
            <person name="Karanyi Z."/>
            <person name="Krasevec N."/>
            <person name="Kuo A."/>
            <person name="Kusch H."/>
            <person name="LaButti K."/>
            <person name="Lagendijk E.L."/>
            <person name="Lapidus A."/>
            <person name="Levasseur A."/>
            <person name="Lindquist E."/>
            <person name="Lipzen A."/>
            <person name="Logrieco A.F."/>
            <person name="MacCabe A."/>
            <person name="Maekelae M.R."/>
            <person name="Malavazi I."/>
            <person name="Melin P."/>
            <person name="Meyer V."/>
            <person name="Mielnichuk N."/>
            <person name="Miskei M."/>
            <person name="Molnar A.P."/>
            <person name="Mule G."/>
            <person name="Ngan C.Y."/>
            <person name="Orejas M."/>
            <person name="Orosz E."/>
            <person name="Ouedraogo J.P."/>
            <person name="Overkamp K.M."/>
            <person name="Park H.-S."/>
            <person name="Perrone G."/>
            <person name="Piumi F."/>
            <person name="Punt P.J."/>
            <person name="Ram A.F."/>
            <person name="Ramon A."/>
            <person name="Rauscher S."/>
            <person name="Record E."/>
            <person name="Riano-Pachon D.M."/>
            <person name="Robert V."/>
            <person name="Roehrig J."/>
            <person name="Ruller R."/>
            <person name="Salamov A."/>
            <person name="Salih N.S."/>
            <person name="Samson R.A."/>
            <person name="Sandor E."/>
            <person name="Sanguinetti M."/>
            <person name="Schuetze T."/>
            <person name="Sepcic K."/>
            <person name="Shelest E."/>
            <person name="Sherlock G."/>
            <person name="Sophianopoulou V."/>
            <person name="Squina F.M."/>
            <person name="Sun H."/>
            <person name="Susca A."/>
            <person name="Todd R.B."/>
            <person name="Tsang A."/>
            <person name="Unkles S.E."/>
            <person name="van de Wiele N."/>
            <person name="van Rossen-Uffink D."/>
            <person name="Oliveira J.V."/>
            <person name="Vesth T.C."/>
            <person name="Visser J."/>
            <person name="Yu J.-H."/>
            <person name="Zhou M."/>
            <person name="Andersen M.R."/>
            <person name="Archer D.B."/>
            <person name="Baker S.E."/>
            <person name="Benoit I."/>
            <person name="Brakhage A.A."/>
            <person name="Braus G.H."/>
            <person name="Fischer R."/>
            <person name="Frisvad J.C."/>
            <person name="Goldman G.H."/>
            <person name="Houbraken J."/>
            <person name="Oakley B."/>
            <person name="Pocsi I."/>
            <person name="Scazzocchio C."/>
            <person name="Seiboth B."/>
            <person name="vanKuyk P.A."/>
            <person name="Wortman J."/>
            <person name="Dyer P.S."/>
            <person name="Grigoriev I.V."/>
        </authorList>
    </citation>
    <scope>NUCLEOTIDE SEQUENCE [LARGE SCALE GENOMIC DNA]</scope>
    <source>
        <strain evidence="3">CBS 506.65</strain>
    </source>
</reference>
<gene>
    <name evidence="2" type="ORF">ASPZODRAFT_133841</name>
</gene>
<accession>A0A1L9SDE0</accession>
<evidence type="ECO:0000259" key="1">
    <source>
        <dbReference type="Pfam" id="PF13468"/>
    </source>
</evidence>
<dbReference type="AlphaFoldDB" id="A0A1L9SDE0"/>
<protein>
    <recommendedName>
        <fullName evidence="1">Glyoxalase-like domain-containing protein</fullName>
    </recommendedName>
</protein>
<dbReference type="PANTHER" id="PTHR40265">
    <property type="entry name" value="BLL2707 PROTEIN"/>
    <property type="match status" value="1"/>
</dbReference>
<dbReference type="Pfam" id="PF13468">
    <property type="entry name" value="Glyoxalase_3"/>
    <property type="match status" value="1"/>
</dbReference>